<evidence type="ECO:0000313" key="1">
    <source>
        <dbReference type="EMBL" id="RDC56215.1"/>
    </source>
</evidence>
<gene>
    <name evidence="1" type="ORF">DU508_11430</name>
</gene>
<proteinExistence type="predicted"/>
<evidence type="ECO:0000313" key="2">
    <source>
        <dbReference type="Proteomes" id="UP000253961"/>
    </source>
</evidence>
<reference evidence="1 2" key="1">
    <citation type="submission" date="2018-07" db="EMBL/GenBank/DDBJ databases">
        <title>Pedobacter sp. nov., isolated from soil.</title>
        <authorList>
            <person name="Zhou L.Y."/>
            <person name="Du Z.J."/>
        </authorList>
    </citation>
    <scope>NUCLEOTIDE SEQUENCE [LARGE SCALE GENOMIC DNA]</scope>
    <source>
        <strain evidence="1 2">JDX94</strain>
    </source>
</reference>
<evidence type="ECO:0008006" key="3">
    <source>
        <dbReference type="Google" id="ProtNLM"/>
    </source>
</evidence>
<accession>A0A369PYC5</accession>
<keyword evidence="2" id="KW-1185">Reference proteome</keyword>
<name>A0A369PYC5_9SPHI</name>
<organism evidence="1 2">
    <name type="scientific">Pedobacter chinensis</name>
    <dbReference type="NCBI Taxonomy" id="2282421"/>
    <lineage>
        <taxon>Bacteria</taxon>
        <taxon>Pseudomonadati</taxon>
        <taxon>Bacteroidota</taxon>
        <taxon>Sphingobacteriia</taxon>
        <taxon>Sphingobacteriales</taxon>
        <taxon>Sphingobacteriaceae</taxon>
        <taxon>Pedobacter</taxon>
    </lineage>
</organism>
<dbReference type="AlphaFoldDB" id="A0A369PYC5"/>
<comment type="caution">
    <text evidence="1">The sequence shown here is derived from an EMBL/GenBank/DDBJ whole genome shotgun (WGS) entry which is preliminary data.</text>
</comment>
<dbReference type="EMBL" id="QPKV01000004">
    <property type="protein sequence ID" value="RDC56215.1"/>
    <property type="molecule type" value="Genomic_DNA"/>
</dbReference>
<protein>
    <recommendedName>
        <fullName evidence="3">Glycosyltransferase family 2 protein</fullName>
    </recommendedName>
</protein>
<sequence length="258" mass="31200">MSIPIIISTYNKMEKFIDPSVTLMDITWKNHGKIYVISDNKSFAKTDKCEKIYRYDANLSWMDLLHQGLLDFKKDFKNSNIVYFMLEDLTPLKHIDLERLQLIEDAFIDLDWSFLYFPHYENEFFFNITHKNQLFSETSDDWLFYSQIGVGLFKLDYLIELCKLGLSNKLKSPWEFEYIKTSTKHYISSYKWPTVRDGYSIQNHVNLQAIRYIDKKGILLWRMLFKTYLNQIPNRIYRHFFRSKMKSLIMNFKNMLNK</sequence>
<dbReference type="Proteomes" id="UP000253961">
    <property type="component" value="Unassembled WGS sequence"/>
</dbReference>